<dbReference type="GO" id="GO:0005524">
    <property type="term" value="F:ATP binding"/>
    <property type="evidence" value="ECO:0007669"/>
    <property type="project" value="InterPro"/>
</dbReference>
<dbReference type="InterPro" id="IPR036640">
    <property type="entry name" value="ABC1_TM_sf"/>
</dbReference>
<feature type="transmembrane region" description="Helical" evidence="4">
    <location>
        <begin position="119"/>
        <end position="143"/>
    </location>
</feature>
<proteinExistence type="predicted"/>
<keyword evidence="1 4" id="KW-0812">Transmembrane</keyword>
<dbReference type="Gene3D" id="1.20.1560.10">
    <property type="entry name" value="ABC transporter type 1, transmembrane domain"/>
    <property type="match status" value="1"/>
</dbReference>
<keyword evidence="2 4" id="KW-1133">Transmembrane helix</keyword>
<name>A0AAW2W1M5_SESRA</name>
<reference evidence="5" key="2">
    <citation type="journal article" date="2024" name="Plant">
        <title>Genomic evolution and insights into agronomic trait innovations of Sesamum species.</title>
        <authorList>
            <person name="Miao H."/>
            <person name="Wang L."/>
            <person name="Qu L."/>
            <person name="Liu H."/>
            <person name="Sun Y."/>
            <person name="Le M."/>
            <person name="Wang Q."/>
            <person name="Wei S."/>
            <person name="Zheng Y."/>
            <person name="Lin W."/>
            <person name="Duan Y."/>
            <person name="Cao H."/>
            <person name="Xiong S."/>
            <person name="Wang X."/>
            <person name="Wei L."/>
            <person name="Li C."/>
            <person name="Ma Q."/>
            <person name="Ju M."/>
            <person name="Zhao R."/>
            <person name="Li G."/>
            <person name="Mu C."/>
            <person name="Tian Q."/>
            <person name="Mei H."/>
            <person name="Zhang T."/>
            <person name="Gao T."/>
            <person name="Zhang H."/>
        </authorList>
    </citation>
    <scope>NUCLEOTIDE SEQUENCE</scope>
    <source>
        <strain evidence="5">G02</strain>
    </source>
</reference>
<sequence length="153" mass="16228">MQATFASRCLEIMSRSTPSSSEKFLALRSKAKPATKQEQTTTLKRIGASGEQVADTKIIATLAKYLWMKDNVEFRLRVIAALGLLIGAKVVNVQVPFLFKLAVDWLATATGNAGALAEFTAANSTILALFASPAAILMGYGIARSGASAFNGK</sequence>
<evidence type="ECO:0000256" key="4">
    <source>
        <dbReference type="SAM" id="Phobius"/>
    </source>
</evidence>
<evidence type="ECO:0000256" key="3">
    <source>
        <dbReference type="ARBA" id="ARBA00023136"/>
    </source>
</evidence>
<evidence type="ECO:0000313" key="5">
    <source>
        <dbReference type="EMBL" id="KAL0435141.1"/>
    </source>
</evidence>
<feature type="transmembrane region" description="Helical" evidence="4">
    <location>
        <begin position="78"/>
        <end position="99"/>
    </location>
</feature>
<dbReference type="GO" id="GO:0016020">
    <property type="term" value="C:membrane"/>
    <property type="evidence" value="ECO:0007669"/>
    <property type="project" value="InterPro"/>
</dbReference>
<keyword evidence="3 4" id="KW-0472">Membrane</keyword>
<gene>
    <name evidence="5" type="ORF">Sradi_0222000</name>
</gene>
<evidence type="ECO:0000256" key="2">
    <source>
        <dbReference type="ARBA" id="ARBA00022989"/>
    </source>
</evidence>
<reference evidence="5" key="1">
    <citation type="submission" date="2020-06" db="EMBL/GenBank/DDBJ databases">
        <authorList>
            <person name="Li T."/>
            <person name="Hu X."/>
            <person name="Zhang T."/>
            <person name="Song X."/>
            <person name="Zhang H."/>
            <person name="Dai N."/>
            <person name="Sheng W."/>
            <person name="Hou X."/>
            <person name="Wei L."/>
        </authorList>
    </citation>
    <scope>NUCLEOTIDE SEQUENCE</scope>
    <source>
        <strain evidence="5">G02</strain>
        <tissue evidence="5">Leaf</tissue>
    </source>
</reference>
<organism evidence="5">
    <name type="scientific">Sesamum radiatum</name>
    <name type="common">Black benniseed</name>
    <dbReference type="NCBI Taxonomy" id="300843"/>
    <lineage>
        <taxon>Eukaryota</taxon>
        <taxon>Viridiplantae</taxon>
        <taxon>Streptophyta</taxon>
        <taxon>Embryophyta</taxon>
        <taxon>Tracheophyta</taxon>
        <taxon>Spermatophyta</taxon>
        <taxon>Magnoliopsida</taxon>
        <taxon>eudicotyledons</taxon>
        <taxon>Gunneridae</taxon>
        <taxon>Pentapetalae</taxon>
        <taxon>asterids</taxon>
        <taxon>lamiids</taxon>
        <taxon>Lamiales</taxon>
        <taxon>Pedaliaceae</taxon>
        <taxon>Sesamum</taxon>
    </lineage>
</organism>
<dbReference type="AlphaFoldDB" id="A0AAW2W1M5"/>
<dbReference type="EMBL" id="JACGWJ010000002">
    <property type="protein sequence ID" value="KAL0435141.1"/>
    <property type="molecule type" value="Genomic_DNA"/>
</dbReference>
<protein>
    <submittedName>
        <fullName evidence="5">ABC transporter B family member 25</fullName>
    </submittedName>
</protein>
<evidence type="ECO:0000256" key="1">
    <source>
        <dbReference type="ARBA" id="ARBA00022692"/>
    </source>
</evidence>
<accession>A0AAW2W1M5</accession>
<comment type="caution">
    <text evidence="5">The sequence shown here is derived from an EMBL/GenBank/DDBJ whole genome shotgun (WGS) entry which is preliminary data.</text>
</comment>